<organism evidence="2 3">
    <name type="scientific">Patiria miniata</name>
    <name type="common">Bat star</name>
    <name type="synonym">Asterina miniata</name>
    <dbReference type="NCBI Taxonomy" id="46514"/>
    <lineage>
        <taxon>Eukaryota</taxon>
        <taxon>Metazoa</taxon>
        <taxon>Echinodermata</taxon>
        <taxon>Eleutherozoa</taxon>
        <taxon>Asterozoa</taxon>
        <taxon>Asteroidea</taxon>
        <taxon>Valvatacea</taxon>
        <taxon>Valvatida</taxon>
        <taxon>Asterinidae</taxon>
        <taxon>Patiria</taxon>
    </lineage>
</organism>
<dbReference type="SMART" id="SM00409">
    <property type="entry name" value="IG"/>
    <property type="match status" value="3"/>
</dbReference>
<name>A0A914AFI9_PATMI</name>
<sequence length="473" mass="51346">MPLEVKYRFPVLLGGSHRCHQCDVVVPALLRQAGLIGSVPPRWCPVPAVVDHSSSYPQWNIADGILGGTPPVEGTSIKDVFGASGYIQKSIWHRIPCPTFRPTESLDGIIWYKGSSVDDPSKVRLISRDLRKGVNKDSPADERYSMSSDHGLVIQGVKDRDEGSFLCQVIPQATDIRVERVHVQVIGDTFPGGSSQTSSKASFHRGRRQTLPCECASQTPDAPISVVYWSTGEGVTADTQIIGARFSDGATLTVAHGADYSIGSDVSLLVNSLHDVQDTQRFWCHVFLSDGTLRNCDIDVQISDQEPPNHALKASSASFYLLEGGEQTLPCSSWTTGVSTCEPVQWFKNDTSGRHLLLSSNDVDAESEFELASDFGLIVKSVDSKDAGRYQCDTGGGISEDNIAVRVIDKKFPLDGGRVFASSRIDFEAGKNYTFTCKAVLNSAEIGSPATVFWSFANPDNQTTTVIGRLNLP</sequence>
<evidence type="ECO:0000259" key="1">
    <source>
        <dbReference type="PROSITE" id="PS50835"/>
    </source>
</evidence>
<dbReference type="CDD" id="cd00096">
    <property type="entry name" value="Ig"/>
    <property type="match status" value="1"/>
</dbReference>
<accession>A0A914AFI9</accession>
<evidence type="ECO:0000313" key="3">
    <source>
        <dbReference type="Proteomes" id="UP000887568"/>
    </source>
</evidence>
<dbReference type="RefSeq" id="XP_038062488.1">
    <property type="nucleotide sequence ID" value="XM_038206560.1"/>
</dbReference>
<protein>
    <recommendedName>
        <fullName evidence="1">Ig-like domain-containing protein</fullName>
    </recommendedName>
</protein>
<feature type="domain" description="Ig-like" evidence="1">
    <location>
        <begin position="70"/>
        <end position="177"/>
    </location>
</feature>
<dbReference type="AlphaFoldDB" id="A0A914AFI9"/>
<dbReference type="InterPro" id="IPR007110">
    <property type="entry name" value="Ig-like_dom"/>
</dbReference>
<dbReference type="EnsemblMetazoa" id="XM_038206560.1">
    <property type="protein sequence ID" value="XP_038062488.1"/>
    <property type="gene ID" value="LOC119732974"/>
</dbReference>
<dbReference type="InterPro" id="IPR013783">
    <property type="entry name" value="Ig-like_fold"/>
</dbReference>
<evidence type="ECO:0000313" key="2">
    <source>
        <dbReference type="EnsemblMetazoa" id="XP_038062488.1"/>
    </source>
</evidence>
<dbReference type="GeneID" id="119732974"/>
<keyword evidence="3" id="KW-1185">Reference proteome</keyword>
<dbReference type="Proteomes" id="UP000887568">
    <property type="component" value="Unplaced"/>
</dbReference>
<dbReference type="InterPro" id="IPR036179">
    <property type="entry name" value="Ig-like_dom_sf"/>
</dbReference>
<dbReference type="PANTHER" id="PTHR11422:SF10">
    <property type="entry name" value="IG-LIKE DOMAIN-CONTAINING PROTEIN"/>
    <property type="match status" value="1"/>
</dbReference>
<dbReference type="PANTHER" id="PTHR11422">
    <property type="entry name" value="T-CELL SURFACE GLYCOPROTEIN CD4"/>
    <property type="match status" value="1"/>
</dbReference>
<proteinExistence type="predicted"/>
<dbReference type="Gene3D" id="2.60.40.10">
    <property type="entry name" value="Immunoglobulins"/>
    <property type="match status" value="2"/>
</dbReference>
<dbReference type="InterPro" id="IPR003599">
    <property type="entry name" value="Ig_sub"/>
</dbReference>
<dbReference type="PROSITE" id="PS50835">
    <property type="entry name" value="IG_LIKE"/>
    <property type="match status" value="2"/>
</dbReference>
<feature type="domain" description="Ig-like" evidence="1">
    <location>
        <begin position="308"/>
        <end position="404"/>
    </location>
</feature>
<reference evidence="2" key="1">
    <citation type="submission" date="2022-11" db="UniProtKB">
        <authorList>
            <consortium name="EnsemblMetazoa"/>
        </authorList>
    </citation>
    <scope>IDENTIFICATION</scope>
</reference>
<dbReference type="SUPFAM" id="SSF48726">
    <property type="entry name" value="Immunoglobulin"/>
    <property type="match status" value="2"/>
</dbReference>